<evidence type="ECO:0000259" key="1">
    <source>
        <dbReference type="Pfam" id="PF01609"/>
    </source>
</evidence>
<evidence type="ECO:0000313" key="2">
    <source>
        <dbReference type="EMBL" id="AET57495.1"/>
    </source>
</evidence>
<dbReference type="PANTHER" id="PTHR30007">
    <property type="entry name" value="PHP DOMAIN PROTEIN"/>
    <property type="match status" value="1"/>
</dbReference>
<dbReference type="KEGG" id="pta:HPL003_03605"/>
<dbReference type="HOGENOM" id="CLU_055261_9_1_9"/>
<reference key="2">
    <citation type="submission" date="2011-11" db="EMBL/GenBank/DDBJ databases">
        <authorList>
            <person name="Shin S.H."/>
            <person name="Kim S."/>
            <person name="Kim J.Y."/>
        </authorList>
    </citation>
    <scope>NUCLEOTIDE SEQUENCE</scope>
    <source>
        <strain>HPL-003</strain>
    </source>
</reference>
<sequence length="154" mass="17630">MNQHIGVSRGGKTTKLHTVVDGLGNPLAFLLTGGQVYDSVPAIDLLQKLDITGSHILGDKAYGSQAIRNWITAKQASYTIPPKANSQNPWKVDWYRYKERHLVECFFNKIKHFRRVATRYDKLAKVILGVCIRSCHFQIDSMKEFQTRPSHRLY</sequence>
<reference evidence="2 3" key="3">
    <citation type="journal article" date="2012" name="J. Bacteriol.">
        <title>Genome Sequence of Paenibacillus terrae HPL-003, a Xylanase-Producing Bacterium Isolated from Soil Found in Forest Residue.</title>
        <authorList>
            <person name="Shin S.H."/>
            <person name="Kim S."/>
            <person name="Kim J.Y."/>
            <person name="Song H.Y."/>
            <person name="Cho S.J."/>
            <person name="Kim D.R."/>
            <person name="Lee K.I."/>
            <person name="Lim H.K."/>
            <person name="Park N.J."/>
            <person name="Hwang I.T."/>
            <person name="Yang K.S."/>
        </authorList>
    </citation>
    <scope>NUCLEOTIDE SEQUENCE [LARGE SCALE GENOMIC DNA]</scope>
    <source>
        <strain evidence="2 3">HPL-003</strain>
    </source>
</reference>
<accession>G7VT80</accession>
<dbReference type="PANTHER" id="PTHR30007:SF1">
    <property type="entry name" value="BLR1914 PROTEIN"/>
    <property type="match status" value="1"/>
</dbReference>
<gene>
    <name evidence="2" type="ordered locus">HPL003_03605</name>
</gene>
<dbReference type="GO" id="GO:0004803">
    <property type="term" value="F:transposase activity"/>
    <property type="evidence" value="ECO:0007669"/>
    <property type="project" value="InterPro"/>
</dbReference>
<feature type="domain" description="Transposase IS4-like" evidence="1">
    <location>
        <begin position="12"/>
        <end position="129"/>
    </location>
</feature>
<organism evidence="2 3">
    <name type="scientific">Paenibacillus terrae (strain HPL-003)</name>
    <dbReference type="NCBI Taxonomy" id="985665"/>
    <lineage>
        <taxon>Bacteria</taxon>
        <taxon>Bacillati</taxon>
        <taxon>Bacillota</taxon>
        <taxon>Bacilli</taxon>
        <taxon>Bacillales</taxon>
        <taxon>Paenibacillaceae</taxon>
        <taxon>Paenibacillus</taxon>
    </lineage>
</organism>
<dbReference type="GO" id="GO:0006313">
    <property type="term" value="P:DNA transposition"/>
    <property type="evidence" value="ECO:0007669"/>
    <property type="project" value="InterPro"/>
</dbReference>
<dbReference type="InterPro" id="IPR002559">
    <property type="entry name" value="Transposase_11"/>
</dbReference>
<evidence type="ECO:0000313" key="3">
    <source>
        <dbReference type="Proteomes" id="UP000005876"/>
    </source>
</evidence>
<dbReference type="EMBL" id="CP003107">
    <property type="protein sequence ID" value="AET57495.1"/>
    <property type="molecule type" value="Genomic_DNA"/>
</dbReference>
<protein>
    <submittedName>
        <fullName evidence="2">Transposase</fullName>
    </submittedName>
</protein>
<dbReference type="Pfam" id="PF01609">
    <property type="entry name" value="DDE_Tnp_1"/>
    <property type="match status" value="1"/>
</dbReference>
<proteinExistence type="predicted"/>
<dbReference type="STRING" id="985665.HPL003_03605"/>
<dbReference type="GO" id="GO:0003677">
    <property type="term" value="F:DNA binding"/>
    <property type="evidence" value="ECO:0007669"/>
    <property type="project" value="InterPro"/>
</dbReference>
<dbReference type="Proteomes" id="UP000005876">
    <property type="component" value="Chromosome"/>
</dbReference>
<dbReference type="AlphaFoldDB" id="G7VT80"/>
<dbReference type="NCBIfam" id="NF033580">
    <property type="entry name" value="transpos_IS5_3"/>
    <property type="match status" value="1"/>
</dbReference>
<reference evidence="3" key="1">
    <citation type="submission" date="2011-11" db="EMBL/GenBank/DDBJ databases">
        <title>Complete sequence of Paenibacillus terrae HPL-003.</title>
        <authorList>
            <person name="Shin S.H."/>
            <person name="Kim S."/>
            <person name="Kim J.Y."/>
        </authorList>
    </citation>
    <scope>NUCLEOTIDE SEQUENCE [LARGE SCALE GENOMIC DNA]</scope>
    <source>
        <strain evidence="3">HPL-003</strain>
    </source>
</reference>
<name>G7VT80_PAETH</name>
<dbReference type="eggNOG" id="COG3293">
    <property type="taxonomic scope" value="Bacteria"/>
</dbReference>